<sequence length="555" mass="60705">MDQLKPIPAPQTPLNFLQRAAIVYGDCPSVIYNSTTTYTWSQTHRRCLQLASSISSLIRRSQVVSVVAPNVPAMLELHFAVPMSGAILNNINTRLDAQTVSVLLRHSESKLVFVDFLSVNLVLQALSLFPSHIPKPPLVLVADDTQGLAEPSESSSTVGLIVDTYENMVAKGDPGFVWVRPESEWDPMVLNYTSGTTSAPKGAVHCHRALFIVSLASLIDWSVPNNCVYLWTLPMFHANGWCFPWAMAAVGGTNICLRKLDGPIIYDLIQRHRVTHMCAAPVVLNMLVNHPKPAPLPNPVSILTGGAPPPSRVLLRAESLGFVVSHGYGLTETAGVIVTCAWKPEWNKLPATEKARLKARQGVRTVGMSEVDVVDPRSGLSVKRNGLDTGEIVVRGGCVMLGYLKDPEATSKSLKQNEWFYTGDVGVMHPDGYLEIKDRSKDVIISGGENLSSVEVESVLYTNAAVNEAAVVAKPDEFWGETPCAFISLKADVTPRPTEKEIIEFCRGKLPGFMVPKTVVFKDELPKTSTGKIQKFELREIARRIGSTSTRTSRL</sequence>
<evidence type="ECO:0000256" key="3">
    <source>
        <dbReference type="ARBA" id="ARBA00022490"/>
    </source>
</evidence>
<evidence type="ECO:0000256" key="6">
    <source>
        <dbReference type="ARBA" id="ARBA00022840"/>
    </source>
</evidence>
<dbReference type="PANTHER" id="PTHR43859:SF50">
    <property type="entry name" value="LONG-CHAIN ACYL-COA SYNTHETASE"/>
    <property type="match status" value="1"/>
</dbReference>
<dbReference type="GO" id="GO:0005524">
    <property type="term" value="F:ATP binding"/>
    <property type="evidence" value="ECO:0007669"/>
    <property type="project" value="UniProtKB-KW"/>
</dbReference>
<dbReference type="InterPro" id="IPR045851">
    <property type="entry name" value="AMP-bd_C_sf"/>
</dbReference>
<comment type="subcellular location">
    <subcellularLocation>
        <location evidence="1">Cytoplasm</location>
        <location evidence="1">Cytosol</location>
    </subcellularLocation>
</comment>
<reference evidence="9 10" key="1">
    <citation type="journal article" date="2023" name="G3 (Bethesda)">
        <title>A chromosome-length genome assembly and annotation of blackberry (Rubus argutus, cv. 'Hillquist').</title>
        <authorList>
            <person name="Bruna T."/>
            <person name="Aryal R."/>
            <person name="Dudchenko O."/>
            <person name="Sargent D.J."/>
            <person name="Mead D."/>
            <person name="Buti M."/>
            <person name="Cavallini A."/>
            <person name="Hytonen T."/>
            <person name="Andres J."/>
            <person name="Pham M."/>
            <person name="Weisz D."/>
            <person name="Mascagni F."/>
            <person name="Usai G."/>
            <person name="Natali L."/>
            <person name="Bassil N."/>
            <person name="Fernandez G.E."/>
            <person name="Lomsadze A."/>
            <person name="Armour M."/>
            <person name="Olukolu B."/>
            <person name="Poorten T."/>
            <person name="Britton C."/>
            <person name="Davik J."/>
            <person name="Ashrafi H."/>
            <person name="Aiden E.L."/>
            <person name="Borodovsky M."/>
            <person name="Worthington M."/>
        </authorList>
    </citation>
    <scope>NUCLEOTIDE SEQUENCE [LARGE SCALE GENOMIC DNA]</scope>
    <source>
        <strain evidence="9">PI 553951</strain>
    </source>
</reference>
<evidence type="ECO:0000256" key="4">
    <source>
        <dbReference type="ARBA" id="ARBA00022598"/>
    </source>
</evidence>
<dbReference type="Proteomes" id="UP001457282">
    <property type="component" value="Unassembled WGS sequence"/>
</dbReference>
<evidence type="ECO:0008006" key="11">
    <source>
        <dbReference type="Google" id="ProtNLM"/>
    </source>
</evidence>
<dbReference type="Pfam" id="PF13193">
    <property type="entry name" value="AMP-binding_C"/>
    <property type="match status" value="1"/>
</dbReference>
<dbReference type="Pfam" id="PF00501">
    <property type="entry name" value="AMP-binding"/>
    <property type="match status" value="1"/>
</dbReference>
<evidence type="ECO:0000259" key="7">
    <source>
        <dbReference type="Pfam" id="PF00501"/>
    </source>
</evidence>
<keyword evidence="10" id="KW-1185">Reference proteome</keyword>
<keyword evidence="4" id="KW-0436">Ligase</keyword>
<accession>A0AAW1YPS9</accession>
<dbReference type="SUPFAM" id="SSF56801">
    <property type="entry name" value="Acetyl-CoA synthetase-like"/>
    <property type="match status" value="1"/>
</dbReference>
<comment type="caution">
    <text evidence="9">The sequence shown here is derived from an EMBL/GenBank/DDBJ whole genome shotgun (WGS) entry which is preliminary data.</text>
</comment>
<organism evidence="9 10">
    <name type="scientific">Rubus argutus</name>
    <name type="common">Southern blackberry</name>
    <dbReference type="NCBI Taxonomy" id="59490"/>
    <lineage>
        <taxon>Eukaryota</taxon>
        <taxon>Viridiplantae</taxon>
        <taxon>Streptophyta</taxon>
        <taxon>Embryophyta</taxon>
        <taxon>Tracheophyta</taxon>
        <taxon>Spermatophyta</taxon>
        <taxon>Magnoliopsida</taxon>
        <taxon>eudicotyledons</taxon>
        <taxon>Gunneridae</taxon>
        <taxon>Pentapetalae</taxon>
        <taxon>rosids</taxon>
        <taxon>fabids</taxon>
        <taxon>Rosales</taxon>
        <taxon>Rosaceae</taxon>
        <taxon>Rosoideae</taxon>
        <taxon>Rosoideae incertae sedis</taxon>
        <taxon>Rubus</taxon>
    </lineage>
</organism>
<dbReference type="InterPro" id="IPR000873">
    <property type="entry name" value="AMP-dep_synth/lig_dom"/>
</dbReference>
<dbReference type="GO" id="GO:0031956">
    <property type="term" value="F:medium-chain fatty acid-CoA ligase activity"/>
    <property type="evidence" value="ECO:0007669"/>
    <property type="project" value="UniProtKB-ARBA"/>
</dbReference>
<gene>
    <name evidence="9" type="ORF">M0R45_006014</name>
</gene>
<dbReference type="PANTHER" id="PTHR43859">
    <property type="entry name" value="ACYL-ACTIVATING ENZYME"/>
    <property type="match status" value="1"/>
</dbReference>
<dbReference type="GO" id="GO:0005829">
    <property type="term" value="C:cytosol"/>
    <property type="evidence" value="ECO:0007669"/>
    <property type="project" value="UniProtKB-SubCell"/>
</dbReference>
<proteinExistence type="inferred from homology"/>
<evidence type="ECO:0000313" key="9">
    <source>
        <dbReference type="EMBL" id="KAK9950528.1"/>
    </source>
</evidence>
<dbReference type="PROSITE" id="PS00455">
    <property type="entry name" value="AMP_BINDING"/>
    <property type="match status" value="1"/>
</dbReference>
<dbReference type="InterPro" id="IPR025110">
    <property type="entry name" value="AMP-bd_C"/>
</dbReference>
<evidence type="ECO:0000313" key="10">
    <source>
        <dbReference type="Proteomes" id="UP001457282"/>
    </source>
</evidence>
<protein>
    <recommendedName>
        <fullName evidence="11">4-coumarate--CoA ligase</fullName>
    </recommendedName>
</protein>
<keyword evidence="3" id="KW-0963">Cytoplasm</keyword>
<comment type="similarity">
    <text evidence="2">Belongs to the ATP-dependent AMP-binding enzyme family.</text>
</comment>
<evidence type="ECO:0000259" key="8">
    <source>
        <dbReference type="Pfam" id="PF13193"/>
    </source>
</evidence>
<feature type="domain" description="AMP-dependent synthetase/ligase" evidence="7">
    <location>
        <begin position="18"/>
        <end position="404"/>
    </location>
</feature>
<evidence type="ECO:0000256" key="2">
    <source>
        <dbReference type="ARBA" id="ARBA00006432"/>
    </source>
</evidence>
<keyword evidence="6" id="KW-0067">ATP-binding</keyword>
<dbReference type="InterPro" id="IPR042099">
    <property type="entry name" value="ANL_N_sf"/>
</dbReference>
<dbReference type="AlphaFoldDB" id="A0AAW1YPS9"/>
<keyword evidence="5" id="KW-0547">Nucleotide-binding</keyword>
<name>A0AAW1YPS9_RUBAR</name>
<dbReference type="InterPro" id="IPR020845">
    <property type="entry name" value="AMP-binding_CS"/>
</dbReference>
<evidence type="ECO:0000256" key="1">
    <source>
        <dbReference type="ARBA" id="ARBA00004514"/>
    </source>
</evidence>
<dbReference type="Gene3D" id="3.40.50.12780">
    <property type="entry name" value="N-terminal domain of ligase-like"/>
    <property type="match status" value="1"/>
</dbReference>
<evidence type="ECO:0000256" key="5">
    <source>
        <dbReference type="ARBA" id="ARBA00022741"/>
    </source>
</evidence>
<dbReference type="EMBL" id="JBEDUW010000001">
    <property type="protein sequence ID" value="KAK9950528.1"/>
    <property type="molecule type" value="Genomic_DNA"/>
</dbReference>
<dbReference type="FunFam" id="3.30.300.30:FF:000008">
    <property type="entry name" value="2,3-dihydroxybenzoate-AMP ligase"/>
    <property type="match status" value="1"/>
</dbReference>
<dbReference type="Gene3D" id="3.30.300.30">
    <property type="match status" value="1"/>
</dbReference>
<feature type="domain" description="AMP-binding enzyme C-terminal" evidence="8">
    <location>
        <begin position="455"/>
        <end position="532"/>
    </location>
</feature>
<dbReference type="CDD" id="cd12118">
    <property type="entry name" value="ttLC_FACS_AEE21_like"/>
    <property type="match status" value="1"/>
</dbReference>